<accession>A0A8J5WTE5</accession>
<dbReference type="EMBL" id="JAAALK010000080">
    <property type="protein sequence ID" value="KAG8094742.1"/>
    <property type="molecule type" value="Genomic_DNA"/>
</dbReference>
<proteinExistence type="predicted"/>
<comment type="caution">
    <text evidence="1">The sequence shown here is derived from an EMBL/GenBank/DDBJ whole genome shotgun (WGS) entry which is preliminary data.</text>
</comment>
<organism evidence="1 2">
    <name type="scientific">Zizania palustris</name>
    <name type="common">Northern wild rice</name>
    <dbReference type="NCBI Taxonomy" id="103762"/>
    <lineage>
        <taxon>Eukaryota</taxon>
        <taxon>Viridiplantae</taxon>
        <taxon>Streptophyta</taxon>
        <taxon>Embryophyta</taxon>
        <taxon>Tracheophyta</taxon>
        <taxon>Spermatophyta</taxon>
        <taxon>Magnoliopsida</taxon>
        <taxon>Liliopsida</taxon>
        <taxon>Poales</taxon>
        <taxon>Poaceae</taxon>
        <taxon>BOP clade</taxon>
        <taxon>Oryzoideae</taxon>
        <taxon>Oryzeae</taxon>
        <taxon>Zizaniinae</taxon>
        <taxon>Zizania</taxon>
    </lineage>
</organism>
<dbReference type="Proteomes" id="UP000729402">
    <property type="component" value="Unassembled WGS sequence"/>
</dbReference>
<evidence type="ECO:0000313" key="2">
    <source>
        <dbReference type="Proteomes" id="UP000729402"/>
    </source>
</evidence>
<name>A0A8J5WTE5_ZIZPA</name>
<protein>
    <submittedName>
        <fullName evidence="1">Uncharacterized protein</fullName>
    </submittedName>
</protein>
<gene>
    <name evidence="1" type="ORF">GUJ93_ZPchr0012g20203</name>
</gene>
<dbReference type="AlphaFoldDB" id="A0A8J5WTE5"/>
<keyword evidence="2" id="KW-1185">Reference proteome</keyword>
<sequence>MCSVQDNANQRPDLMEHNDFWLLKKSFTGSRNKRLKLCSKDYSEGLSGTLTTILAVIPSCSYPEDLNFGKSHSLFYHEVWVSKCSFSC</sequence>
<evidence type="ECO:0000313" key="1">
    <source>
        <dbReference type="EMBL" id="KAG8094742.1"/>
    </source>
</evidence>
<reference evidence="1" key="1">
    <citation type="journal article" date="2021" name="bioRxiv">
        <title>Whole Genome Assembly and Annotation of Northern Wild Rice, Zizania palustris L., Supports a Whole Genome Duplication in the Zizania Genus.</title>
        <authorList>
            <person name="Haas M."/>
            <person name="Kono T."/>
            <person name="Macchietto M."/>
            <person name="Millas R."/>
            <person name="McGilp L."/>
            <person name="Shao M."/>
            <person name="Duquette J."/>
            <person name="Hirsch C.N."/>
            <person name="Kimball J."/>
        </authorList>
    </citation>
    <scope>NUCLEOTIDE SEQUENCE</scope>
    <source>
        <tissue evidence="1">Fresh leaf tissue</tissue>
    </source>
</reference>
<reference evidence="1" key="2">
    <citation type="submission" date="2021-02" db="EMBL/GenBank/DDBJ databases">
        <authorList>
            <person name="Kimball J.A."/>
            <person name="Haas M.W."/>
            <person name="Macchietto M."/>
            <person name="Kono T."/>
            <person name="Duquette J."/>
            <person name="Shao M."/>
        </authorList>
    </citation>
    <scope>NUCLEOTIDE SEQUENCE</scope>
    <source>
        <tissue evidence="1">Fresh leaf tissue</tissue>
    </source>
</reference>